<evidence type="ECO:0000313" key="1">
    <source>
        <dbReference type="EMBL" id="EOO27152.1"/>
    </source>
</evidence>
<organism evidence="1 2">
    <name type="scientific">Bacillus cereus VD133</name>
    <dbReference type="NCBI Taxonomy" id="1053233"/>
    <lineage>
        <taxon>Bacteria</taxon>
        <taxon>Bacillati</taxon>
        <taxon>Bacillota</taxon>
        <taxon>Bacilli</taxon>
        <taxon>Bacillales</taxon>
        <taxon>Bacillaceae</taxon>
        <taxon>Bacillus</taxon>
        <taxon>Bacillus cereus group</taxon>
    </lineage>
</organism>
<protein>
    <recommendedName>
        <fullName evidence="3">MFS transporter</fullName>
    </recommendedName>
</protein>
<gene>
    <name evidence="1" type="ORF">IIU_05951</name>
</gene>
<dbReference type="Proteomes" id="UP000014018">
    <property type="component" value="Unassembled WGS sequence"/>
</dbReference>
<dbReference type="PANTHER" id="PTHR23523:SF2">
    <property type="entry name" value="2-NITROIMIDAZOLE TRANSPORTER"/>
    <property type="match status" value="1"/>
</dbReference>
<name>A0A9W5PL57_BACCE</name>
<dbReference type="EMBL" id="AHFB01000113">
    <property type="protein sequence ID" value="EOO27152.1"/>
    <property type="molecule type" value="Genomic_DNA"/>
</dbReference>
<dbReference type="AlphaFoldDB" id="A0A9W5PL57"/>
<dbReference type="InterPro" id="IPR052524">
    <property type="entry name" value="MFS_Cyanate_Porter"/>
</dbReference>
<dbReference type="RefSeq" id="WP_016111901.1">
    <property type="nucleotide sequence ID" value="NZ_KB976193.1"/>
</dbReference>
<dbReference type="PANTHER" id="PTHR23523">
    <property type="match status" value="1"/>
</dbReference>
<accession>A0A9W5PL57</accession>
<sequence length="68" mass="7513">MNAITINTHKRNRTLLIFGIILIAANLRAAFMEIGSLISQIHLDTGIPNGLSDLLTTIPLIMFASYHH</sequence>
<proteinExistence type="predicted"/>
<evidence type="ECO:0000313" key="2">
    <source>
        <dbReference type="Proteomes" id="UP000014018"/>
    </source>
</evidence>
<evidence type="ECO:0008006" key="3">
    <source>
        <dbReference type="Google" id="ProtNLM"/>
    </source>
</evidence>
<reference evidence="1 2" key="1">
    <citation type="submission" date="2012-12" db="EMBL/GenBank/DDBJ databases">
        <title>The Genome Sequence of Bacillus cereus VD133.</title>
        <authorList>
            <consortium name="The Broad Institute Genome Sequencing Platform"/>
            <consortium name="The Broad Institute Genome Sequencing Center for Infectious Disease"/>
            <person name="Feldgarden M."/>
            <person name="Van der Auwera G.A."/>
            <person name="Mahillon J."/>
            <person name="Duprez V."/>
            <person name="Timmery S."/>
            <person name="Mattelet C."/>
            <person name="Dierick K."/>
            <person name="Sun M."/>
            <person name="Yu Z."/>
            <person name="Zhu L."/>
            <person name="Hu X."/>
            <person name="Shank E.B."/>
            <person name="Swiecicka I."/>
            <person name="Hansen B.M."/>
            <person name="Andrup L."/>
            <person name="Walker B."/>
            <person name="Young S.K."/>
            <person name="Zeng Q."/>
            <person name="Gargeya S."/>
            <person name="Fitzgerald M."/>
            <person name="Haas B."/>
            <person name="Abouelleil A."/>
            <person name="Alvarado L."/>
            <person name="Arachchi H.M."/>
            <person name="Berlin A.M."/>
            <person name="Chapman S.B."/>
            <person name="Dewar J."/>
            <person name="Goldberg J."/>
            <person name="Griggs A."/>
            <person name="Gujja S."/>
            <person name="Hansen M."/>
            <person name="Howarth C."/>
            <person name="Imamovic A."/>
            <person name="Larimer J."/>
            <person name="McCowan C."/>
            <person name="Murphy C."/>
            <person name="Neiman D."/>
            <person name="Pearson M."/>
            <person name="Priest M."/>
            <person name="Roberts A."/>
            <person name="Saif S."/>
            <person name="Shea T."/>
            <person name="Sisk P."/>
            <person name="Sykes S."/>
            <person name="Wortman J."/>
            <person name="Nusbaum C."/>
            <person name="Birren B."/>
        </authorList>
    </citation>
    <scope>NUCLEOTIDE SEQUENCE [LARGE SCALE GENOMIC DNA]</scope>
    <source>
        <strain evidence="1 2">VD133</strain>
    </source>
</reference>
<comment type="caution">
    <text evidence="1">The sequence shown here is derived from an EMBL/GenBank/DDBJ whole genome shotgun (WGS) entry which is preliminary data.</text>
</comment>